<dbReference type="Pfam" id="PF07690">
    <property type="entry name" value="MFS_1"/>
    <property type="match status" value="1"/>
</dbReference>
<proteinExistence type="predicted"/>
<dbReference type="PANTHER" id="PTHR23517">
    <property type="entry name" value="RESISTANCE PROTEIN MDTM, PUTATIVE-RELATED-RELATED"/>
    <property type="match status" value="1"/>
</dbReference>
<evidence type="ECO:0000256" key="2">
    <source>
        <dbReference type="ARBA" id="ARBA00022448"/>
    </source>
</evidence>
<name>A0ABX1A735_9ACTN</name>
<keyword evidence="9" id="KW-1185">Reference proteome</keyword>
<evidence type="ECO:0000256" key="7">
    <source>
        <dbReference type="SAM" id="Phobius"/>
    </source>
</evidence>
<keyword evidence="5 7" id="KW-1133">Transmembrane helix</keyword>
<dbReference type="InterPro" id="IPR036259">
    <property type="entry name" value="MFS_trans_sf"/>
</dbReference>
<evidence type="ECO:0000313" key="8">
    <source>
        <dbReference type="EMBL" id="NJP50797.1"/>
    </source>
</evidence>
<keyword evidence="3" id="KW-1003">Cell membrane</keyword>
<feature type="transmembrane region" description="Helical" evidence="7">
    <location>
        <begin position="173"/>
        <end position="189"/>
    </location>
</feature>
<feature type="transmembrane region" description="Helical" evidence="7">
    <location>
        <begin position="142"/>
        <end position="161"/>
    </location>
</feature>
<evidence type="ECO:0000313" key="9">
    <source>
        <dbReference type="Proteomes" id="UP000730591"/>
    </source>
</evidence>
<dbReference type="Proteomes" id="UP000730591">
    <property type="component" value="Unassembled WGS sequence"/>
</dbReference>
<evidence type="ECO:0000256" key="3">
    <source>
        <dbReference type="ARBA" id="ARBA00022475"/>
    </source>
</evidence>
<dbReference type="PANTHER" id="PTHR23517:SF2">
    <property type="entry name" value="MULTIDRUG RESISTANCE PROTEIN MDTH"/>
    <property type="match status" value="1"/>
</dbReference>
<keyword evidence="2" id="KW-0813">Transport</keyword>
<keyword evidence="4 7" id="KW-0812">Transmembrane</keyword>
<accession>A0ABX1A735</accession>
<comment type="subcellular location">
    <subcellularLocation>
        <location evidence="1">Cell membrane</location>
        <topology evidence="1">Multi-pass membrane protein</topology>
    </subcellularLocation>
</comment>
<feature type="transmembrane region" description="Helical" evidence="7">
    <location>
        <begin position="85"/>
        <end position="103"/>
    </location>
</feature>
<sequence length="245" mass="24360">MRDGAADEEIAGREPAGAGRRVPAAAALGNAPMEVLDFLLPLWAGSELRAGASVIGVLIAAEAVLSLVFRPVAGELSDRLDPRRVAAAGAVLYALSFAGYALADGLPVAFAAAALGGAGGALFWVALDAFTGRRAAGDGTAAYGALLTASGKGAFVGYAVAFTVLENAGYRPLFWAGCGACAVAAALLARDQGEGVPADAPSSGTSEGDGSQRRLLPLMGIAAVTPARRPGCGCFCCCGSRRSTG</sequence>
<comment type="caution">
    <text evidence="8">The sequence shown here is derived from an EMBL/GenBank/DDBJ whole genome shotgun (WGS) entry which is preliminary data.</text>
</comment>
<dbReference type="Gene3D" id="1.20.1250.20">
    <property type="entry name" value="MFS general substrate transporter like domains"/>
    <property type="match status" value="1"/>
</dbReference>
<evidence type="ECO:0000256" key="4">
    <source>
        <dbReference type="ARBA" id="ARBA00022692"/>
    </source>
</evidence>
<evidence type="ECO:0000256" key="1">
    <source>
        <dbReference type="ARBA" id="ARBA00004651"/>
    </source>
</evidence>
<dbReference type="EMBL" id="JAATEM010000012">
    <property type="protein sequence ID" value="NJP50797.1"/>
    <property type="molecule type" value="Genomic_DNA"/>
</dbReference>
<feature type="transmembrane region" description="Helical" evidence="7">
    <location>
        <begin position="50"/>
        <end position="73"/>
    </location>
</feature>
<dbReference type="InterPro" id="IPR011701">
    <property type="entry name" value="MFS"/>
</dbReference>
<dbReference type="InterPro" id="IPR050171">
    <property type="entry name" value="MFS_Transporters"/>
</dbReference>
<protein>
    <submittedName>
        <fullName evidence="8">MFS transporter</fullName>
    </submittedName>
</protein>
<feature type="transmembrane region" description="Helical" evidence="7">
    <location>
        <begin position="109"/>
        <end position="130"/>
    </location>
</feature>
<dbReference type="RefSeq" id="WP_167994089.1">
    <property type="nucleotide sequence ID" value="NZ_JAATEM010000012.1"/>
</dbReference>
<reference evidence="8 9" key="1">
    <citation type="submission" date="2020-03" db="EMBL/GenBank/DDBJ databases">
        <title>WGS of actinomycetes isolated from Thailand.</title>
        <authorList>
            <person name="Thawai C."/>
        </authorList>
    </citation>
    <scope>NUCLEOTIDE SEQUENCE [LARGE SCALE GENOMIC DNA]</scope>
    <source>
        <strain evidence="8 9">SBST2-5</strain>
    </source>
</reference>
<dbReference type="SUPFAM" id="SSF103473">
    <property type="entry name" value="MFS general substrate transporter"/>
    <property type="match status" value="1"/>
</dbReference>
<gene>
    <name evidence="8" type="ORF">HCJ93_12135</name>
</gene>
<evidence type="ECO:0000256" key="6">
    <source>
        <dbReference type="ARBA" id="ARBA00023136"/>
    </source>
</evidence>
<keyword evidence="6 7" id="KW-0472">Membrane</keyword>
<evidence type="ECO:0000256" key="5">
    <source>
        <dbReference type="ARBA" id="ARBA00022989"/>
    </source>
</evidence>
<organism evidence="8 9">
    <name type="scientific">Streptomyces composti</name>
    <dbReference type="NCBI Taxonomy" id="2720025"/>
    <lineage>
        <taxon>Bacteria</taxon>
        <taxon>Bacillati</taxon>
        <taxon>Actinomycetota</taxon>
        <taxon>Actinomycetes</taxon>
        <taxon>Kitasatosporales</taxon>
        <taxon>Streptomycetaceae</taxon>
        <taxon>Streptomyces</taxon>
    </lineage>
</organism>